<dbReference type="Pfam" id="PF09397">
    <property type="entry name" value="FtsK_gamma"/>
    <property type="match status" value="1"/>
</dbReference>
<reference evidence="2 3" key="1">
    <citation type="submission" date="2007-04" db="EMBL/GenBank/DDBJ databases">
        <authorList>
            <person name="Fulton L."/>
            <person name="Clifton S."/>
            <person name="Fulton B."/>
            <person name="Xu J."/>
            <person name="Minx P."/>
            <person name="Pepin K.H."/>
            <person name="Johnson M."/>
            <person name="Thiruvilangam P."/>
            <person name="Bhonagiri V."/>
            <person name="Nash W.E."/>
            <person name="Mardis E.R."/>
            <person name="Wilson R.K."/>
        </authorList>
    </citation>
    <scope>NUCLEOTIDE SEQUENCE [LARGE SCALE GENOMIC DNA]</scope>
    <source>
        <strain evidence="2 3">L2-32</strain>
    </source>
</reference>
<dbReference type="CDD" id="cd18809">
    <property type="entry name" value="SF1_C_RecD"/>
    <property type="match status" value="1"/>
</dbReference>
<dbReference type="PANTHER" id="PTHR47642">
    <property type="entry name" value="ATP-DEPENDENT DNA HELICASE"/>
    <property type="match status" value="1"/>
</dbReference>
<dbReference type="GO" id="GO:0003678">
    <property type="term" value="F:DNA helicase activity"/>
    <property type="evidence" value="ECO:0007669"/>
    <property type="project" value="InterPro"/>
</dbReference>
<dbReference type="Gene3D" id="3.40.50.300">
    <property type="entry name" value="P-loop containing nucleotide triphosphate hydrolases"/>
    <property type="match status" value="2"/>
</dbReference>
<dbReference type="HOGENOM" id="CLU_407521_0_0_11"/>
<dbReference type="InterPro" id="IPR010285">
    <property type="entry name" value="DNA_helicase_pif1-like_DEAD"/>
</dbReference>
<dbReference type="InterPro" id="IPR036390">
    <property type="entry name" value="WH_DNA-bd_sf"/>
</dbReference>
<comment type="caution">
    <text evidence="2">The sequence shown here is derived from an EMBL/GenBank/DDBJ whole genome shotgun (WGS) entry which is preliminary data.</text>
</comment>
<dbReference type="Pfam" id="PF05970">
    <property type="entry name" value="PIF1"/>
    <property type="match status" value="1"/>
</dbReference>
<dbReference type="Gene3D" id="1.10.10.10">
    <property type="entry name" value="Winged helix-like DNA-binding domain superfamily/Winged helix DNA-binding domain"/>
    <property type="match status" value="1"/>
</dbReference>
<evidence type="ECO:0000313" key="3">
    <source>
        <dbReference type="Proteomes" id="UP000003773"/>
    </source>
</evidence>
<name>A7A7T4_BIFAD</name>
<organism evidence="2 3">
    <name type="scientific">Bifidobacterium adolescentis L2-32</name>
    <dbReference type="NCBI Taxonomy" id="411481"/>
    <lineage>
        <taxon>Bacteria</taxon>
        <taxon>Bacillati</taxon>
        <taxon>Actinomycetota</taxon>
        <taxon>Actinomycetes</taxon>
        <taxon>Bifidobacteriales</taxon>
        <taxon>Bifidobacteriaceae</taxon>
        <taxon>Bifidobacterium</taxon>
    </lineage>
</organism>
<dbReference type="SUPFAM" id="SSF46785">
    <property type="entry name" value="Winged helix' DNA-binding domain"/>
    <property type="match status" value="1"/>
</dbReference>
<dbReference type="AlphaFoldDB" id="A7A7T4"/>
<dbReference type="Gene3D" id="2.30.30.940">
    <property type="match status" value="1"/>
</dbReference>
<dbReference type="GO" id="GO:0006281">
    <property type="term" value="P:DNA repair"/>
    <property type="evidence" value="ECO:0007669"/>
    <property type="project" value="InterPro"/>
</dbReference>
<evidence type="ECO:0000259" key="1">
    <source>
        <dbReference type="SMART" id="SM00843"/>
    </source>
</evidence>
<reference evidence="2 3" key="2">
    <citation type="submission" date="2007-05" db="EMBL/GenBank/DDBJ databases">
        <title>Draft genome sequence of Bifidobacterium adolescentis (L2-32).</title>
        <authorList>
            <person name="Sudarsanam P."/>
            <person name="Ley R."/>
            <person name="Guruge J."/>
            <person name="Turnbaugh P.J."/>
            <person name="Mahowald M."/>
            <person name="Liep D."/>
            <person name="Gordon J."/>
        </authorList>
    </citation>
    <scope>NUCLEOTIDE SEQUENCE [LARGE SCALE GENOMIC DNA]</scope>
    <source>
        <strain evidence="2 3">L2-32</strain>
    </source>
</reference>
<sequence>MELKLADNPTIEIVSEKAFLDALEKTNADALETLSEKQEEYKRIWSTARSVGRDFHGLTDGQKKAFDLVKEGKNVYLTGLAGTGKSYIVERIIEWAQTSGLNVITCAPTGIAALNVGGSTVHRVLCIRPGRTLEKDPHPFVPTDSPLPDCDLLILDEVSMCRMDLFDYLSAVLKIAGKIRKQKGKGLCQLLVVGDFCQLPPVITNEERRFLEEKYGYDVGEAFAFQSSEWAFWNFEEVELCEAIRQRDAHFVAALNACRFGDKNGARWIEQHALVNPLPDSIILCSTNAQARDENMQRLNALKDEEMTFVAHVTGEVLKSDMPTDEELSLKPGARVMALVNNSEDTFMNGALGTVINCDGPGALVRFDGIEATFVQSFEWKITKPVLINGRIEKEVVGTFEQIPLKLAWAITIHKSQGQTFDRAIIYPDCWDFGQLYTALSRLTGIHGLYLAHHINDNFLVTSKEVLDFLNGKRKTDDGRRAKTVQTRHATRRVSNKKDITPDKNIDGNMDDFDIRWGTVPDDVELEDIGDDMDLLLQSAELIVTSQFGSTSMLQRKLCVGFAKAGRLMDLLESRGVVGPSEGCKAREVLVQPQDLPQVLAFIKGETAMPVSKPASDPWAAMDPWEAEDPWDVEEAPKPGVTQERFKSLNEEVEKKKTSKGGLFARIKRLFGAR</sequence>
<dbReference type="EMBL" id="AAXD02000074">
    <property type="protein sequence ID" value="EDN81799.1"/>
    <property type="molecule type" value="Genomic_DNA"/>
</dbReference>
<dbReference type="InterPro" id="IPR051055">
    <property type="entry name" value="PIF1_helicase"/>
</dbReference>
<dbReference type="Proteomes" id="UP000003773">
    <property type="component" value="Unassembled WGS sequence"/>
</dbReference>
<proteinExistence type="predicted"/>
<dbReference type="SUPFAM" id="SSF52540">
    <property type="entry name" value="P-loop containing nucleoside triphosphate hydrolases"/>
    <property type="match status" value="2"/>
</dbReference>
<dbReference type="InterPro" id="IPR018541">
    <property type="entry name" value="Ftsk_gamma"/>
</dbReference>
<dbReference type="InterPro" id="IPR027417">
    <property type="entry name" value="P-loop_NTPase"/>
</dbReference>
<gene>
    <name evidence="2" type="ORF">BIFADO_01924</name>
</gene>
<accession>A7A7T4</accession>
<feature type="domain" description="FtsK gamma" evidence="1">
    <location>
        <begin position="529"/>
        <end position="594"/>
    </location>
</feature>
<dbReference type="SMART" id="SM00843">
    <property type="entry name" value="Ftsk_gamma"/>
    <property type="match status" value="1"/>
</dbReference>
<dbReference type="PANTHER" id="PTHR47642:SF7">
    <property type="entry name" value="ATP-DEPENDENT DNA HELICASE PIF1"/>
    <property type="match status" value="1"/>
</dbReference>
<evidence type="ECO:0000313" key="2">
    <source>
        <dbReference type="EMBL" id="EDN81799.1"/>
    </source>
</evidence>
<dbReference type="InterPro" id="IPR036388">
    <property type="entry name" value="WH-like_DNA-bd_sf"/>
</dbReference>
<dbReference type="GO" id="GO:0000723">
    <property type="term" value="P:telomere maintenance"/>
    <property type="evidence" value="ECO:0007669"/>
    <property type="project" value="InterPro"/>
</dbReference>
<protein>
    <submittedName>
        <fullName evidence="2">Ftsk gamma domain protein</fullName>
    </submittedName>
</protein>